<dbReference type="GO" id="GO:0070206">
    <property type="term" value="P:protein trimerization"/>
    <property type="evidence" value="ECO:0007669"/>
    <property type="project" value="InterPro"/>
</dbReference>
<dbReference type="KEGG" id="moz:MoryE10_18200"/>
<comment type="function">
    <text evidence="2">Mediates coordination of peptidoglycan synthesis and outer membrane constriction during cell division.</text>
</comment>
<keyword evidence="8" id="KW-1185">Reference proteome</keyword>
<evidence type="ECO:0000313" key="8">
    <source>
        <dbReference type="Proteomes" id="UP000824988"/>
    </source>
</evidence>
<feature type="compositionally biased region" description="Low complexity" evidence="4">
    <location>
        <begin position="122"/>
        <end position="134"/>
    </location>
</feature>
<evidence type="ECO:0000313" key="7">
    <source>
        <dbReference type="EMBL" id="BBL71214.1"/>
    </source>
</evidence>
<name>A0A8D4VPY6_9GAMM</name>
<feature type="region of interest" description="Disordered" evidence="4">
    <location>
        <begin position="109"/>
        <end position="134"/>
    </location>
</feature>
<dbReference type="Pfam" id="PF13525">
    <property type="entry name" value="YfiO"/>
    <property type="match status" value="1"/>
</dbReference>
<evidence type="ECO:0000256" key="3">
    <source>
        <dbReference type="PROSITE-ProRule" id="PRU00339"/>
    </source>
</evidence>
<dbReference type="NCBIfam" id="TIGR02795">
    <property type="entry name" value="tol_pal_ybgF"/>
    <property type="match status" value="1"/>
</dbReference>
<dbReference type="InterPro" id="IPR039565">
    <property type="entry name" value="BamD-like"/>
</dbReference>
<dbReference type="InterPro" id="IPR034706">
    <property type="entry name" value="CpoB"/>
</dbReference>
<dbReference type="InterPro" id="IPR019734">
    <property type="entry name" value="TPR_rpt"/>
</dbReference>
<evidence type="ECO:0000256" key="2">
    <source>
        <dbReference type="HAMAP-Rule" id="MF_02066"/>
    </source>
</evidence>
<keyword evidence="1 2" id="KW-0732">Signal</keyword>
<feature type="chain" id="PRO_5035348233" description="Cell division coordinator CpoB" evidence="2">
    <location>
        <begin position="30"/>
        <end position="265"/>
    </location>
</feature>
<keyword evidence="3" id="KW-0802">TPR repeat</keyword>
<evidence type="ECO:0000256" key="1">
    <source>
        <dbReference type="ARBA" id="ARBA00022729"/>
    </source>
</evidence>
<dbReference type="InterPro" id="IPR032519">
    <property type="entry name" value="YbgF_tri"/>
</dbReference>
<dbReference type="EMBL" id="AP019782">
    <property type="protein sequence ID" value="BBL71214.1"/>
    <property type="molecule type" value="Genomic_DNA"/>
</dbReference>
<feature type="repeat" description="TPR" evidence="3">
    <location>
        <begin position="177"/>
        <end position="210"/>
    </location>
</feature>
<keyword evidence="2" id="KW-0132">Cell division</keyword>
<comment type="subcellular location">
    <subcellularLocation>
        <location evidence="2">Periplasm</location>
    </subcellularLocation>
</comment>
<feature type="domain" description="Outer membrane lipoprotein BamD-like" evidence="5">
    <location>
        <begin position="138"/>
        <end position="262"/>
    </location>
</feature>
<organism evidence="7 8">
    <name type="scientific">Methylogaea oryzae</name>
    <dbReference type="NCBI Taxonomy" id="1295382"/>
    <lineage>
        <taxon>Bacteria</taxon>
        <taxon>Pseudomonadati</taxon>
        <taxon>Pseudomonadota</taxon>
        <taxon>Gammaproteobacteria</taxon>
        <taxon>Methylococcales</taxon>
        <taxon>Methylococcaceae</taxon>
        <taxon>Methylogaea</taxon>
    </lineage>
</organism>
<comment type="similarity">
    <text evidence="2">Belongs to the CpoB family.</text>
</comment>
<sequence length="265" mass="28526" precursor="true">MSERVKVGFGAASCAVAASLILGGVPARAADETYATVANLIDRVGRLEQRLSGPALAQMVGQSDELRSDIQSLRGDLEQLTHEIEELKQQQRAQYQDLDQRLQALAAGGSASRKAAGGGDDGSASNAGQPAVDSAAAEAAQQAYQKAFDSVKEGRYKEGIGLFKSFLSSYPTDESAPNAQYWLGECYYVTQDFNGAREAFRKLLDAYPKSPKAADALLRLGNIEYDGKKWPAASQIFNDVGKRFPGTSAAQKAQERLQQMKKEGH</sequence>
<accession>A0A8D4VPY6</accession>
<protein>
    <recommendedName>
        <fullName evidence="2">Cell division coordinator CpoB</fullName>
    </recommendedName>
</protein>
<keyword evidence="2" id="KW-0574">Periplasm</keyword>
<keyword evidence="2" id="KW-0175">Coiled coil</keyword>
<feature type="domain" description="YbgF trimerisation" evidence="6">
    <location>
        <begin position="40"/>
        <end position="111"/>
    </location>
</feature>
<gene>
    <name evidence="2" type="primary">cpoB</name>
    <name evidence="7" type="ORF">MoryE10_18200</name>
</gene>
<dbReference type="AlphaFoldDB" id="A0A8D4VPY6"/>
<dbReference type="GO" id="GO:0030288">
    <property type="term" value="C:outer membrane-bounded periplasmic space"/>
    <property type="evidence" value="ECO:0007669"/>
    <property type="project" value="UniProtKB-UniRule"/>
</dbReference>
<dbReference type="HAMAP" id="MF_02066">
    <property type="entry name" value="CpoB"/>
    <property type="match status" value="1"/>
</dbReference>
<evidence type="ECO:0000259" key="6">
    <source>
        <dbReference type="Pfam" id="PF16331"/>
    </source>
</evidence>
<feature type="coiled-coil region" evidence="2">
    <location>
        <begin position="63"/>
        <end position="108"/>
    </location>
</feature>
<dbReference type="PROSITE" id="PS50005">
    <property type="entry name" value="TPR"/>
    <property type="match status" value="1"/>
</dbReference>
<dbReference type="GO" id="GO:0043093">
    <property type="term" value="P:FtsZ-dependent cytokinesis"/>
    <property type="evidence" value="ECO:0007669"/>
    <property type="project" value="UniProtKB-UniRule"/>
</dbReference>
<dbReference type="RefSeq" id="WP_221046856.1">
    <property type="nucleotide sequence ID" value="NZ_AP019782.1"/>
</dbReference>
<evidence type="ECO:0000259" key="5">
    <source>
        <dbReference type="Pfam" id="PF13525"/>
    </source>
</evidence>
<dbReference type="InterPro" id="IPR014162">
    <property type="entry name" value="CpoB_C"/>
</dbReference>
<keyword evidence="2" id="KW-0131">Cell cycle</keyword>
<evidence type="ECO:0000256" key="4">
    <source>
        <dbReference type="SAM" id="MobiDB-lite"/>
    </source>
</evidence>
<feature type="signal peptide" evidence="2">
    <location>
        <begin position="1"/>
        <end position="29"/>
    </location>
</feature>
<proteinExistence type="inferred from homology"/>
<dbReference type="Pfam" id="PF16331">
    <property type="entry name" value="TolA_bind_tri"/>
    <property type="match status" value="1"/>
</dbReference>
<dbReference type="Proteomes" id="UP000824988">
    <property type="component" value="Chromosome"/>
</dbReference>
<reference evidence="7" key="1">
    <citation type="submission" date="2019-06" db="EMBL/GenBank/DDBJ databases">
        <title>Complete genome sequence of Methylogaea oryzae strain JCM16910.</title>
        <authorList>
            <person name="Asakawa S."/>
        </authorList>
    </citation>
    <scope>NUCLEOTIDE SEQUENCE</scope>
    <source>
        <strain evidence="7">E10</strain>
    </source>
</reference>